<dbReference type="FunFam" id="1.10.238.10:FF:000001">
    <property type="entry name" value="Calmodulin 1"/>
    <property type="match status" value="1"/>
</dbReference>
<name>A0AAE0I2R8_9PEZI</name>
<dbReference type="AlphaFoldDB" id="A0AAE0I2R8"/>
<keyword evidence="6" id="KW-1185">Reference proteome</keyword>
<dbReference type="SMART" id="SM00054">
    <property type="entry name" value="EFh"/>
    <property type="match status" value="4"/>
</dbReference>
<dbReference type="InterPro" id="IPR011992">
    <property type="entry name" value="EF-hand-dom_pair"/>
</dbReference>
<protein>
    <recommendedName>
        <fullName evidence="1">Calmodulin</fullName>
    </recommendedName>
</protein>
<dbReference type="InterPro" id="IPR050230">
    <property type="entry name" value="CALM/Myosin/TropC-like"/>
</dbReference>
<accession>A0AAE0I2R8</accession>
<proteinExistence type="predicted"/>
<dbReference type="CDD" id="cd00051">
    <property type="entry name" value="EFh"/>
    <property type="match status" value="1"/>
</dbReference>
<feature type="domain" description="EF-hand" evidence="4">
    <location>
        <begin position="85"/>
        <end position="120"/>
    </location>
</feature>
<evidence type="ECO:0000256" key="2">
    <source>
        <dbReference type="ARBA" id="ARBA00022737"/>
    </source>
</evidence>
<evidence type="ECO:0000256" key="3">
    <source>
        <dbReference type="ARBA" id="ARBA00022837"/>
    </source>
</evidence>
<feature type="domain" description="EF-hand" evidence="4">
    <location>
        <begin position="121"/>
        <end position="151"/>
    </location>
</feature>
<sequence length="151" mass="16799">MSFKQSFGLPADQVAQIKEVFDVFDKDHTGDITADELGHVMKELGLNPSDSELQDLVNEADTNKDGVISFDEFLGLMSMAVKETDSEQELLNAFKVFDQDGSGTISTEELRNVLRSLGENLTDAELDEMIQMADKNGDGHIDYQEFAQIMK</sequence>
<comment type="caution">
    <text evidence="5">The sequence shown here is derived from an EMBL/GenBank/DDBJ whole genome shotgun (WGS) entry which is preliminary data.</text>
</comment>
<reference evidence="5" key="2">
    <citation type="submission" date="2023-06" db="EMBL/GenBank/DDBJ databases">
        <authorList>
            <consortium name="Lawrence Berkeley National Laboratory"/>
            <person name="Haridas S."/>
            <person name="Hensen N."/>
            <person name="Bonometti L."/>
            <person name="Westerberg I."/>
            <person name="Brannstrom I.O."/>
            <person name="Guillou S."/>
            <person name="Cros-Aarteil S."/>
            <person name="Calhoun S."/>
            <person name="Kuo A."/>
            <person name="Mondo S."/>
            <person name="Pangilinan J."/>
            <person name="Riley R."/>
            <person name="Labutti K."/>
            <person name="Andreopoulos B."/>
            <person name="Lipzen A."/>
            <person name="Chen C."/>
            <person name="Yanf M."/>
            <person name="Daum C."/>
            <person name="Ng V."/>
            <person name="Clum A."/>
            <person name="Steindorff A."/>
            <person name="Ohm R."/>
            <person name="Martin F."/>
            <person name="Silar P."/>
            <person name="Natvig D."/>
            <person name="Lalanne C."/>
            <person name="Gautier V."/>
            <person name="Ament-Velasquez S.L."/>
            <person name="Kruys A."/>
            <person name="Hutchinson M.I."/>
            <person name="Powell A.J."/>
            <person name="Barry K."/>
            <person name="Miller A.N."/>
            <person name="Grigoriev I.V."/>
            <person name="Debuchy R."/>
            <person name="Gladieux P."/>
            <person name="Thoren M.H."/>
            <person name="Johannesson H."/>
        </authorList>
    </citation>
    <scope>NUCLEOTIDE SEQUENCE</scope>
    <source>
        <strain evidence="5">SMH4131-1</strain>
    </source>
</reference>
<dbReference type="Gene3D" id="1.10.238.10">
    <property type="entry name" value="EF-hand"/>
    <property type="match status" value="3"/>
</dbReference>
<dbReference type="Pfam" id="PF13499">
    <property type="entry name" value="EF-hand_7"/>
    <property type="match status" value="2"/>
</dbReference>
<dbReference type="PROSITE" id="PS50222">
    <property type="entry name" value="EF_HAND_2"/>
    <property type="match status" value="4"/>
</dbReference>
<dbReference type="PROSITE" id="PS00018">
    <property type="entry name" value="EF_HAND_1"/>
    <property type="match status" value="4"/>
</dbReference>
<dbReference type="EMBL" id="JAUEPO010000007">
    <property type="protein sequence ID" value="KAK3317204.1"/>
    <property type="molecule type" value="Genomic_DNA"/>
</dbReference>
<feature type="domain" description="EF-hand" evidence="4">
    <location>
        <begin position="12"/>
        <end position="47"/>
    </location>
</feature>
<keyword evidence="2" id="KW-0677">Repeat</keyword>
<gene>
    <name evidence="5" type="ORF">B0T19DRAFT_376041</name>
</gene>
<evidence type="ECO:0000313" key="6">
    <source>
        <dbReference type="Proteomes" id="UP001286456"/>
    </source>
</evidence>
<dbReference type="InterPro" id="IPR002048">
    <property type="entry name" value="EF_hand_dom"/>
</dbReference>
<evidence type="ECO:0000313" key="5">
    <source>
        <dbReference type="EMBL" id="KAK3317204.1"/>
    </source>
</evidence>
<dbReference type="InterPro" id="IPR018247">
    <property type="entry name" value="EF_Hand_1_Ca_BS"/>
</dbReference>
<keyword evidence="3" id="KW-0106">Calcium</keyword>
<dbReference type="Proteomes" id="UP001286456">
    <property type="component" value="Unassembled WGS sequence"/>
</dbReference>
<evidence type="ECO:0000256" key="1">
    <source>
        <dbReference type="ARBA" id="ARBA00020786"/>
    </source>
</evidence>
<dbReference type="SUPFAM" id="SSF47473">
    <property type="entry name" value="EF-hand"/>
    <property type="match status" value="1"/>
</dbReference>
<dbReference type="PANTHER" id="PTHR23048:SF59">
    <property type="entry name" value="EF-HAND SUPERFAMILY PROTEIN"/>
    <property type="match status" value="1"/>
</dbReference>
<feature type="domain" description="EF-hand" evidence="4">
    <location>
        <begin position="48"/>
        <end position="83"/>
    </location>
</feature>
<dbReference type="PANTHER" id="PTHR23048">
    <property type="entry name" value="MYOSIN LIGHT CHAIN 1, 3"/>
    <property type="match status" value="1"/>
</dbReference>
<evidence type="ECO:0000259" key="4">
    <source>
        <dbReference type="PROSITE" id="PS50222"/>
    </source>
</evidence>
<dbReference type="GO" id="GO:0005509">
    <property type="term" value="F:calcium ion binding"/>
    <property type="evidence" value="ECO:0007669"/>
    <property type="project" value="InterPro"/>
</dbReference>
<reference evidence="5" key="1">
    <citation type="journal article" date="2023" name="Mol. Phylogenet. Evol.">
        <title>Genome-scale phylogeny and comparative genomics of the fungal order Sordariales.</title>
        <authorList>
            <person name="Hensen N."/>
            <person name="Bonometti L."/>
            <person name="Westerberg I."/>
            <person name="Brannstrom I.O."/>
            <person name="Guillou S."/>
            <person name="Cros-Aarteil S."/>
            <person name="Calhoun S."/>
            <person name="Haridas S."/>
            <person name="Kuo A."/>
            <person name="Mondo S."/>
            <person name="Pangilinan J."/>
            <person name="Riley R."/>
            <person name="LaButti K."/>
            <person name="Andreopoulos B."/>
            <person name="Lipzen A."/>
            <person name="Chen C."/>
            <person name="Yan M."/>
            <person name="Daum C."/>
            <person name="Ng V."/>
            <person name="Clum A."/>
            <person name="Steindorff A."/>
            <person name="Ohm R.A."/>
            <person name="Martin F."/>
            <person name="Silar P."/>
            <person name="Natvig D.O."/>
            <person name="Lalanne C."/>
            <person name="Gautier V."/>
            <person name="Ament-Velasquez S.L."/>
            <person name="Kruys A."/>
            <person name="Hutchinson M.I."/>
            <person name="Powell A.J."/>
            <person name="Barry K."/>
            <person name="Miller A.N."/>
            <person name="Grigoriev I.V."/>
            <person name="Debuchy R."/>
            <person name="Gladieux P."/>
            <person name="Hiltunen Thoren M."/>
            <person name="Johannesson H."/>
        </authorList>
    </citation>
    <scope>NUCLEOTIDE SEQUENCE</scope>
    <source>
        <strain evidence="5">SMH4131-1</strain>
    </source>
</reference>
<organism evidence="5 6">
    <name type="scientific">Cercophora scortea</name>
    <dbReference type="NCBI Taxonomy" id="314031"/>
    <lineage>
        <taxon>Eukaryota</taxon>
        <taxon>Fungi</taxon>
        <taxon>Dikarya</taxon>
        <taxon>Ascomycota</taxon>
        <taxon>Pezizomycotina</taxon>
        <taxon>Sordariomycetes</taxon>
        <taxon>Sordariomycetidae</taxon>
        <taxon>Sordariales</taxon>
        <taxon>Lasiosphaeriaceae</taxon>
        <taxon>Cercophora</taxon>
    </lineage>
</organism>
<dbReference type="GO" id="GO:0016460">
    <property type="term" value="C:myosin II complex"/>
    <property type="evidence" value="ECO:0007669"/>
    <property type="project" value="TreeGrafter"/>
</dbReference>